<feature type="transmembrane region" description="Helical" evidence="5">
    <location>
        <begin position="187"/>
        <end position="206"/>
    </location>
</feature>
<keyword evidence="4 5" id="KW-0472">Membrane</keyword>
<keyword evidence="7" id="KW-1185">Reference proteome</keyword>
<dbReference type="PANTHER" id="PTHR30520">
    <property type="entry name" value="FORMATE TRANSPORTER-RELATED"/>
    <property type="match status" value="1"/>
</dbReference>
<keyword evidence="3 5" id="KW-1133">Transmembrane helix</keyword>
<keyword evidence="2 5" id="KW-0812">Transmembrane</keyword>
<accession>A0A1H1B2M8</accession>
<gene>
    <name evidence="6" type="ORF">SAMN04487752_2394</name>
</gene>
<dbReference type="AlphaFoldDB" id="A0A1H1B2M8"/>
<feature type="transmembrane region" description="Helical" evidence="5">
    <location>
        <begin position="108"/>
        <end position="135"/>
    </location>
</feature>
<dbReference type="InterPro" id="IPR023271">
    <property type="entry name" value="Aquaporin-like"/>
</dbReference>
<dbReference type="EMBL" id="FNJW01000008">
    <property type="protein sequence ID" value="SDQ46205.1"/>
    <property type="molecule type" value="Genomic_DNA"/>
</dbReference>
<evidence type="ECO:0000313" key="6">
    <source>
        <dbReference type="EMBL" id="SDQ46205.1"/>
    </source>
</evidence>
<dbReference type="OrthoDB" id="9786493at2"/>
<dbReference type="GO" id="GO:0015499">
    <property type="term" value="F:formate transmembrane transporter activity"/>
    <property type="evidence" value="ECO:0007669"/>
    <property type="project" value="TreeGrafter"/>
</dbReference>
<dbReference type="Proteomes" id="UP000199481">
    <property type="component" value="Unassembled WGS sequence"/>
</dbReference>
<protein>
    <submittedName>
        <fullName evidence="6">Formate/nitrite transporter</fullName>
    </submittedName>
</protein>
<feature type="transmembrane region" description="Helical" evidence="5">
    <location>
        <begin position="30"/>
        <end position="53"/>
    </location>
</feature>
<evidence type="ECO:0000256" key="1">
    <source>
        <dbReference type="ARBA" id="ARBA00004141"/>
    </source>
</evidence>
<evidence type="ECO:0000256" key="3">
    <source>
        <dbReference type="ARBA" id="ARBA00022989"/>
    </source>
</evidence>
<feature type="transmembrane region" description="Helical" evidence="5">
    <location>
        <begin position="65"/>
        <end position="83"/>
    </location>
</feature>
<evidence type="ECO:0000313" key="7">
    <source>
        <dbReference type="Proteomes" id="UP000199481"/>
    </source>
</evidence>
<evidence type="ECO:0000256" key="5">
    <source>
        <dbReference type="SAM" id="Phobius"/>
    </source>
</evidence>
<proteinExistence type="predicted"/>
<dbReference type="Gene3D" id="1.20.1080.10">
    <property type="entry name" value="Glycerol uptake facilitator protein"/>
    <property type="match status" value="1"/>
</dbReference>
<sequence length="266" mass="29470">METQNTGLMYNIEKSIMKKQNLFDTSKPRYFVRAMLACLFLTLGTAVAVMIGQAGEEIVPGLGKMLYAFMFSWSLVMIIYMNAELGTSNMMYMTVAVQRKWLKPKKALAILFYCILFNLIGGIIASLVISFTYKFHALPSDHYLFTAVAGKLAKTPLQVFSEGIFANVIVNTAVFCTIRMKDDAGKIIAMIFIIFIFAYLGFEHVIANFSSFSLAFFASGGTVPGMTIGAVALNWLLALLGNYVGGALVIGMLYSWLNKDQTEYVD</sequence>
<evidence type="ECO:0000256" key="4">
    <source>
        <dbReference type="ARBA" id="ARBA00023136"/>
    </source>
</evidence>
<dbReference type="Pfam" id="PF01226">
    <property type="entry name" value="Form_Nir_trans"/>
    <property type="match status" value="1"/>
</dbReference>
<feature type="transmembrane region" description="Helical" evidence="5">
    <location>
        <begin position="155"/>
        <end position="175"/>
    </location>
</feature>
<dbReference type="PANTHER" id="PTHR30520:SF8">
    <property type="entry name" value="NITRITE TRANSPORTER NIRC"/>
    <property type="match status" value="1"/>
</dbReference>
<organism evidence="6 7">
    <name type="scientific">Carnobacterium viridans</name>
    <dbReference type="NCBI Taxonomy" id="174587"/>
    <lineage>
        <taxon>Bacteria</taxon>
        <taxon>Bacillati</taxon>
        <taxon>Bacillota</taxon>
        <taxon>Bacilli</taxon>
        <taxon>Lactobacillales</taxon>
        <taxon>Carnobacteriaceae</taxon>
        <taxon>Carnobacterium</taxon>
    </lineage>
</organism>
<evidence type="ECO:0000256" key="2">
    <source>
        <dbReference type="ARBA" id="ARBA00022692"/>
    </source>
</evidence>
<dbReference type="RefSeq" id="WP_089978134.1">
    <property type="nucleotide sequence ID" value="NZ_CP084916.1"/>
</dbReference>
<comment type="subcellular location">
    <subcellularLocation>
        <location evidence="1">Membrane</location>
        <topology evidence="1">Multi-pass membrane protein</topology>
    </subcellularLocation>
</comment>
<feature type="transmembrane region" description="Helical" evidence="5">
    <location>
        <begin position="240"/>
        <end position="257"/>
    </location>
</feature>
<reference evidence="7" key="1">
    <citation type="submission" date="2016-10" db="EMBL/GenBank/DDBJ databases">
        <authorList>
            <person name="Varghese N."/>
            <person name="Submissions S."/>
        </authorList>
    </citation>
    <scope>NUCLEOTIDE SEQUENCE [LARGE SCALE GENOMIC DNA]</scope>
    <source>
        <strain evidence="7">MPL-11</strain>
    </source>
</reference>
<name>A0A1H1B2M8_9LACT</name>
<dbReference type="InterPro" id="IPR000292">
    <property type="entry name" value="For/NO2_transpt"/>
</dbReference>
<dbReference type="GO" id="GO:0005886">
    <property type="term" value="C:plasma membrane"/>
    <property type="evidence" value="ECO:0007669"/>
    <property type="project" value="TreeGrafter"/>
</dbReference>